<evidence type="ECO:0008006" key="4">
    <source>
        <dbReference type="Google" id="ProtNLM"/>
    </source>
</evidence>
<protein>
    <recommendedName>
        <fullName evidence="4">Transposase</fullName>
    </recommendedName>
</protein>
<dbReference type="AlphaFoldDB" id="A0A1I4WME0"/>
<dbReference type="STRING" id="578942.SAMN05216289_105114"/>
<reference evidence="2 3" key="1">
    <citation type="submission" date="2016-10" db="EMBL/GenBank/DDBJ databases">
        <authorList>
            <person name="de Groot N.N."/>
        </authorList>
    </citation>
    <scope>NUCLEOTIDE SEQUENCE [LARGE SCALE GENOMIC DNA]</scope>
    <source>
        <strain evidence="2 3">CGMCC 1.7659</strain>
    </source>
</reference>
<evidence type="ECO:0000256" key="1">
    <source>
        <dbReference type="SAM" id="MobiDB-lite"/>
    </source>
</evidence>
<dbReference type="EMBL" id="FOVF01000005">
    <property type="protein sequence ID" value="SFN14139.1"/>
    <property type="molecule type" value="Genomic_DNA"/>
</dbReference>
<keyword evidence="3" id="KW-1185">Reference proteome</keyword>
<dbReference type="Proteomes" id="UP000198575">
    <property type="component" value="Unassembled WGS sequence"/>
</dbReference>
<name>A0A1I4WME0_9GAMM</name>
<evidence type="ECO:0000313" key="3">
    <source>
        <dbReference type="Proteomes" id="UP000198575"/>
    </source>
</evidence>
<evidence type="ECO:0000313" key="2">
    <source>
        <dbReference type="EMBL" id="SFN14139.1"/>
    </source>
</evidence>
<proteinExistence type="predicted"/>
<organism evidence="2 3">
    <name type="scientific">Dokdonella immobilis</name>
    <dbReference type="NCBI Taxonomy" id="578942"/>
    <lineage>
        <taxon>Bacteria</taxon>
        <taxon>Pseudomonadati</taxon>
        <taxon>Pseudomonadota</taxon>
        <taxon>Gammaproteobacteria</taxon>
        <taxon>Lysobacterales</taxon>
        <taxon>Rhodanobacteraceae</taxon>
        <taxon>Dokdonella</taxon>
    </lineage>
</organism>
<sequence>MWCCSREALNKWRNRHDTCLRADRDAPAQTDWPSLKSAQQRAARKQASPKRLIRWMKGVVQKARQRHRAARQDNQPSLRHALRLASLLNAMTIAPLVQSLPSEGLLQWRKRRNAPLPGSRLALAWPMRVGPSR</sequence>
<accession>A0A1I4WME0</accession>
<feature type="region of interest" description="Disordered" evidence="1">
    <location>
        <begin position="26"/>
        <end position="49"/>
    </location>
</feature>
<gene>
    <name evidence="2" type="ORF">SAMN05216289_105114</name>
</gene>